<sequence length="598" mass="67610">MPGPLPAGQTRRKMYPHLQLMTGPMLRYDTVKDNVWHGYLMIVSTDAGSSYDPIGPSALLEWDATMSGFEHHKEYSPDEESDASVNRRHINGIRIYTYHSLAGPQSFWRFKLEIPLGEREEEIFYSINGGPENSFWVPAHNQNMRWVGHSCNGFSAGVDTSAFNGPDPLWRDVLREHAKQPLHVLIGGGDQIYCDPLTKEPEFVEWINEQDEKKKIAASITPDMLLALDRFFFNHYCNWFRSGAFGESISKIPMLNICDDHDLIDGFGSYPDDLQSSPVFSSIGGRGIFWYLLFQQFIVDDIDGTSPAPNTHPSKSCIIGGEGAWIPFPSHSFLSYLGPRVYILLLDCRIERKKNQICSEITYKRCFDAIRALPAQVDHLVMLLGVPICYPRMTAIENVLESKYNPMSLLAKAKLMPSAVNKFNAEAELLDDLNDHWCAGHHKKERNKFIDDCQKLALECRLRVSYLSGDVHACCVSKLHNVKKIEPAKDPKYMLQVVSSAIVNTPPPPPVILLVSTLGKKRHKTLHYIDTDETLIDMFETDTDDTKLKNTTVLGRRNYCLVNYIPETGEIDFSIQVEKSQGSGTTKSYAIRTPAPAW</sequence>
<reference evidence="2 3" key="1">
    <citation type="submission" date="2016-07" db="EMBL/GenBank/DDBJ databases">
        <title>Pervasive Adenine N6-methylation of Active Genes in Fungi.</title>
        <authorList>
            <consortium name="DOE Joint Genome Institute"/>
            <person name="Mondo S.J."/>
            <person name="Dannebaum R.O."/>
            <person name="Kuo R.C."/>
            <person name="Labutti K."/>
            <person name="Haridas S."/>
            <person name="Kuo A."/>
            <person name="Salamov A."/>
            <person name="Ahrendt S.R."/>
            <person name="Lipzen A."/>
            <person name="Sullivan W."/>
            <person name="Andreopoulos W.B."/>
            <person name="Clum A."/>
            <person name="Lindquist E."/>
            <person name="Daum C."/>
            <person name="Ramamoorthy G.K."/>
            <person name="Gryganskyi A."/>
            <person name="Culley D."/>
            <person name="Magnuson J.K."/>
            <person name="James T.Y."/>
            <person name="O'Malley M.A."/>
            <person name="Stajich J.E."/>
            <person name="Spatafora J.W."/>
            <person name="Visel A."/>
            <person name="Grigoriev I.V."/>
        </authorList>
    </citation>
    <scope>NUCLEOTIDE SEQUENCE [LARGE SCALE GENOMIC DNA]</scope>
    <source>
        <strain evidence="2 3">62-1032</strain>
    </source>
</reference>
<dbReference type="PANTHER" id="PTHR46689">
    <property type="entry name" value="MEMBRANE PROTEIN, PUTATIVE-RELATED"/>
    <property type="match status" value="1"/>
</dbReference>
<feature type="domain" description="PhoD-like phosphatase" evidence="1">
    <location>
        <begin position="411"/>
        <end position="583"/>
    </location>
</feature>
<protein>
    <recommendedName>
        <fullName evidence="1">PhoD-like phosphatase domain-containing protein</fullName>
    </recommendedName>
</protein>
<dbReference type="PANTHER" id="PTHR46689:SF1">
    <property type="entry name" value="PHOD-LIKE PHOSPHATASE DOMAIN-CONTAINING PROTEIN"/>
    <property type="match status" value="1"/>
</dbReference>
<dbReference type="EMBL" id="MCGR01000071">
    <property type="protein sequence ID" value="ORY61921.1"/>
    <property type="molecule type" value="Genomic_DNA"/>
</dbReference>
<dbReference type="InterPro" id="IPR018946">
    <property type="entry name" value="PhoD-like_MPP"/>
</dbReference>
<dbReference type="InterPro" id="IPR043904">
    <property type="entry name" value="PhoD_2-like"/>
</dbReference>
<dbReference type="OrthoDB" id="2419400at2759"/>
<proteinExistence type="predicted"/>
<feature type="domain" description="PhoD-like phosphatase" evidence="1">
    <location>
        <begin position="140"/>
        <end position="401"/>
    </location>
</feature>
<dbReference type="STRING" id="106004.A0A1Y2DRM0"/>
<organism evidence="2 3">
    <name type="scientific">Leucosporidium creatinivorum</name>
    <dbReference type="NCBI Taxonomy" id="106004"/>
    <lineage>
        <taxon>Eukaryota</taxon>
        <taxon>Fungi</taxon>
        <taxon>Dikarya</taxon>
        <taxon>Basidiomycota</taxon>
        <taxon>Pucciniomycotina</taxon>
        <taxon>Microbotryomycetes</taxon>
        <taxon>Leucosporidiales</taxon>
        <taxon>Leucosporidium</taxon>
    </lineage>
</organism>
<dbReference type="CDD" id="cd07389">
    <property type="entry name" value="MPP_PhoD"/>
    <property type="match status" value="1"/>
</dbReference>
<dbReference type="AlphaFoldDB" id="A0A1Y2DRM0"/>
<gene>
    <name evidence="2" type="ORF">BCR35DRAFT_319307</name>
</gene>
<dbReference type="Proteomes" id="UP000193467">
    <property type="component" value="Unassembled WGS sequence"/>
</dbReference>
<dbReference type="InParanoid" id="A0A1Y2DRM0"/>
<evidence type="ECO:0000313" key="2">
    <source>
        <dbReference type="EMBL" id="ORY61921.1"/>
    </source>
</evidence>
<dbReference type="Pfam" id="PF19050">
    <property type="entry name" value="PhoD_2"/>
    <property type="match status" value="2"/>
</dbReference>
<evidence type="ECO:0000313" key="3">
    <source>
        <dbReference type="Proteomes" id="UP000193467"/>
    </source>
</evidence>
<dbReference type="GO" id="GO:0016020">
    <property type="term" value="C:membrane"/>
    <property type="evidence" value="ECO:0007669"/>
    <property type="project" value="TreeGrafter"/>
</dbReference>
<dbReference type="Gene3D" id="3.60.21.70">
    <property type="entry name" value="PhoD-like phosphatase"/>
    <property type="match status" value="1"/>
</dbReference>
<dbReference type="InterPro" id="IPR038607">
    <property type="entry name" value="PhoD-like_sf"/>
</dbReference>
<accession>A0A1Y2DRM0</accession>
<name>A0A1Y2DRM0_9BASI</name>
<evidence type="ECO:0000259" key="1">
    <source>
        <dbReference type="Pfam" id="PF19050"/>
    </source>
</evidence>
<keyword evidence="3" id="KW-1185">Reference proteome</keyword>
<comment type="caution">
    <text evidence="2">The sequence shown here is derived from an EMBL/GenBank/DDBJ whole genome shotgun (WGS) entry which is preliminary data.</text>
</comment>